<name>A0A2Z3H1U4_9BACT</name>
<dbReference type="EMBL" id="CP025958">
    <property type="protein sequence ID" value="AWM40003.1"/>
    <property type="molecule type" value="Genomic_DNA"/>
</dbReference>
<dbReference type="Proteomes" id="UP000245802">
    <property type="component" value="Chromosome"/>
</dbReference>
<dbReference type="KEGG" id="gog:C1280_25375"/>
<dbReference type="AlphaFoldDB" id="A0A2Z3H1U4"/>
<keyword evidence="2" id="KW-1185">Reference proteome</keyword>
<gene>
    <name evidence="1" type="ORF">C1280_25375</name>
</gene>
<accession>A0A2Z3H1U4</accession>
<evidence type="ECO:0000313" key="1">
    <source>
        <dbReference type="EMBL" id="AWM40003.1"/>
    </source>
</evidence>
<evidence type="ECO:0000313" key="2">
    <source>
        <dbReference type="Proteomes" id="UP000245802"/>
    </source>
</evidence>
<organism evidence="1 2">
    <name type="scientific">Gemmata obscuriglobus</name>
    <dbReference type="NCBI Taxonomy" id="114"/>
    <lineage>
        <taxon>Bacteria</taxon>
        <taxon>Pseudomonadati</taxon>
        <taxon>Planctomycetota</taxon>
        <taxon>Planctomycetia</taxon>
        <taxon>Gemmatales</taxon>
        <taxon>Gemmataceae</taxon>
        <taxon>Gemmata</taxon>
    </lineage>
</organism>
<protein>
    <submittedName>
        <fullName evidence="1">Uncharacterized protein</fullName>
    </submittedName>
</protein>
<sequence>MHCRLLRDIFGNPFRPVTFSPSWRTDTALSLAQGMYDSRDFGAMPILADALQDAGCDNHDILSHCRDPKGVHVRGCWVVDLVLVKS</sequence>
<proteinExistence type="predicted"/>
<dbReference type="OrthoDB" id="286822at2"/>
<reference evidence="1 2" key="1">
    <citation type="submission" date="2018-01" db="EMBL/GenBank/DDBJ databases">
        <title>G. obscuriglobus.</title>
        <authorList>
            <person name="Franke J."/>
            <person name="Blomberg W."/>
            <person name="Selmecki A."/>
        </authorList>
    </citation>
    <scope>NUCLEOTIDE SEQUENCE [LARGE SCALE GENOMIC DNA]</scope>
    <source>
        <strain evidence="1 2">DSM 5831</strain>
    </source>
</reference>